<dbReference type="SUPFAM" id="SSF109775">
    <property type="entry name" value="Mannose-6-phosphate receptor binding protein 1 (Tip47), C-terminal domain"/>
    <property type="match status" value="1"/>
</dbReference>
<name>A0ABQ8LSH2_LABRO</name>
<reference evidence="6 7" key="1">
    <citation type="submission" date="2022-01" db="EMBL/GenBank/DDBJ databases">
        <title>A high-quality chromosome-level genome assembly of rohu carp, Labeo rohita.</title>
        <authorList>
            <person name="Arick M.A. II"/>
            <person name="Hsu C.-Y."/>
            <person name="Magbanua Z."/>
            <person name="Pechanova O."/>
            <person name="Grover C."/>
            <person name="Miller E."/>
            <person name="Thrash A."/>
            <person name="Ezzel L."/>
            <person name="Alam S."/>
            <person name="Benzie J."/>
            <person name="Hamilton M."/>
            <person name="Karsi A."/>
            <person name="Lawrence M.L."/>
            <person name="Peterson D.G."/>
        </authorList>
    </citation>
    <scope>NUCLEOTIDE SEQUENCE [LARGE SCALE GENOMIC DNA]</scope>
    <source>
        <strain evidence="7">BAU-BD-2019</strain>
        <tissue evidence="6">Blood</tissue>
    </source>
</reference>
<evidence type="ECO:0000313" key="6">
    <source>
        <dbReference type="EMBL" id="KAI2653601.1"/>
    </source>
</evidence>
<dbReference type="InterPro" id="IPR004279">
    <property type="entry name" value="Perilipin"/>
</dbReference>
<proteinExistence type="inferred from homology"/>
<evidence type="ECO:0000313" key="7">
    <source>
        <dbReference type="Proteomes" id="UP000830375"/>
    </source>
</evidence>
<dbReference type="EMBL" id="JACTAM010000018">
    <property type="protein sequence ID" value="KAI2653601.1"/>
    <property type="molecule type" value="Genomic_DNA"/>
</dbReference>
<dbReference type="Proteomes" id="UP000830375">
    <property type="component" value="Unassembled WGS sequence"/>
</dbReference>
<organism evidence="6 7">
    <name type="scientific">Labeo rohita</name>
    <name type="common">Indian major carp</name>
    <name type="synonym">Cyprinus rohita</name>
    <dbReference type="NCBI Taxonomy" id="84645"/>
    <lineage>
        <taxon>Eukaryota</taxon>
        <taxon>Metazoa</taxon>
        <taxon>Chordata</taxon>
        <taxon>Craniata</taxon>
        <taxon>Vertebrata</taxon>
        <taxon>Euteleostomi</taxon>
        <taxon>Actinopterygii</taxon>
        <taxon>Neopterygii</taxon>
        <taxon>Teleostei</taxon>
        <taxon>Ostariophysi</taxon>
        <taxon>Cypriniformes</taxon>
        <taxon>Cyprinidae</taxon>
        <taxon>Labeoninae</taxon>
        <taxon>Labeonini</taxon>
        <taxon>Labeo</taxon>
    </lineage>
</organism>
<dbReference type="Pfam" id="PF03036">
    <property type="entry name" value="Perilipin"/>
    <property type="match status" value="1"/>
</dbReference>
<feature type="region of interest" description="Disordered" evidence="5">
    <location>
        <begin position="179"/>
        <end position="198"/>
    </location>
</feature>
<protein>
    <recommendedName>
        <fullName evidence="4">Perilipin</fullName>
    </recommendedName>
</protein>
<comment type="similarity">
    <text evidence="2 4">Belongs to the perilipin family.</text>
</comment>
<evidence type="ECO:0000256" key="4">
    <source>
        <dbReference type="PIRNR" id="PIRNR036881"/>
    </source>
</evidence>
<gene>
    <name evidence="6" type="ORF">H4Q32_013899</name>
</gene>
<keyword evidence="7" id="KW-1185">Reference proteome</keyword>
<sequence length="373" mass="40687">MASEKKDPGEVLKDQNVLLRIRNLRSVSSALESIEKTYVHTKQSHPIISSVCGMYEKGVSRAGSLAVWSMQPALHVLENQLVAANAVACRGLDHLEEKVPALQCPPAELAESIKELMSSTLETAMDSVAYPIKQTSNVVLDKVSTQYQQSKNALSDGMHYVLNSKLACLAEQRAARALKDDGSMGEQEPDVGASGPKPSFGRLGALAGTICRRAFEKTAAQLQRSKRQGQGLVTEIPGTSSMVEYTMRSVKTVGSGVLGLPNSVAVYMKQHSFLKEVINNEHEQFKSNGLQRVVSGLGQQLLKVYGSVVTNVKRTHETSFNLAKDGVSIVLRSFGTVRKRTLDNLSYYRLVSESVILGFDLIWPLTCFELSGI</sequence>
<accession>A0ABQ8LSH2</accession>
<evidence type="ECO:0000256" key="5">
    <source>
        <dbReference type="SAM" id="MobiDB-lite"/>
    </source>
</evidence>
<dbReference type="PANTHER" id="PTHR47138">
    <property type="entry name" value="PERILIPIN-1"/>
    <property type="match status" value="1"/>
</dbReference>
<dbReference type="PIRSF" id="PIRSF036881">
    <property type="entry name" value="PAT"/>
    <property type="match status" value="1"/>
</dbReference>
<evidence type="ECO:0000256" key="1">
    <source>
        <dbReference type="ARBA" id="ARBA00004502"/>
    </source>
</evidence>
<comment type="caution">
    <text evidence="6">The sequence shown here is derived from an EMBL/GenBank/DDBJ whole genome shotgun (WGS) entry which is preliminary data.</text>
</comment>
<comment type="subcellular location">
    <subcellularLocation>
        <location evidence="1">Lipid droplet</location>
    </subcellularLocation>
</comment>
<dbReference type="InterPro" id="IPR042998">
    <property type="entry name" value="PLIN1"/>
</dbReference>
<keyword evidence="3" id="KW-0551">Lipid droplet</keyword>
<evidence type="ECO:0000256" key="2">
    <source>
        <dbReference type="ARBA" id="ARBA00006311"/>
    </source>
</evidence>
<dbReference type="PANTHER" id="PTHR47138:SF1">
    <property type="entry name" value="PERILIPIN-1"/>
    <property type="match status" value="1"/>
</dbReference>
<evidence type="ECO:0000256" key="3">
    <source>
        <dbReference type="ARBA" id="ARBA00022677"/>
    </source>
</evidence>